<name>A0A2T4C298_TRILO</name>
<reference evidence="1 2" key="1">
    <citation type="submission" date="2016-07" db="EMBL/GenBank/DDBJ databases">
        <title>Multiple horizontal gene transfer events from other fungi enriched the ability of initially mycotrophic Trichoderma (Ascomycota) to feed on dead plant biomass.</title>
        <authorList>
            <consortium name="DOE Joint Genome Institute"/>
            <person name="Aerts A."/>
            <person name="Atanasova L."/>
            <person name="Chenthamara K."/>
            <person name="Zhang J."/>
            <person name="Grujic M."/>
            <person name="Henrissat B."/>
            <person name="Kuo A."/>
            <person name="Salamov A."/>
            <person name="Lipzen A."/>
            <person name="Labutti K."/>
            <person name="Barry K."/>
            <person name="Miao Y."/>
            <person name="Rahimi M.J."/>
            <person name="Shen Q."/>
            <person name="Grigoriev I.V."/>
            <person name="Kubicek C.P."/>
            <person name="Druzhinina I.S."/>
        </authorList>
    </citation>
    <scope>NUCLEOTIDE SEQUENCE [LARGE SCALE GENOMIC DNA]</scope>
    <source>
        <strain evidence="1 2">ATCC 18648</strain>
    </source>
</reference>
<dbReference type="EMBL" id="KZ679133">
    <property type="protein sequence ID" value="PTB75697.1"/>
    <property type="molecule type" value="Genomic_DNA"/>
</dbReference>
<keyword evidence="2" id="KW-1185">Reference proteome</keyword>
<evidence type="ECO:0000313" key="1">
    <source>
        <dbReference type="EMBL" id="PTB75697.1"/>
    </source>
</evidence>
<proteinExistence type="predicted"/>
<dbReference type="Proteomes" id="UP000240760">
    <property type="component" value="Unassembled WGS sequence"/>
</dbReference>
<accession>A0A2T4C298</accession>
<protein>
    <submittedName>
        <fullName evidence="1">Uncharacterized protein</fullName>
    </submittedName>
</protein>
<dbReference type="AlphaFoldDB" id="A0A2T4C298"/>
<sequence length="100" mass="11027">MKGSTGLINSRLPDWWRSVALTGLHDLPASHCPGSLSIRDGPVIPCVSSAWGALTALVLPFSSRFFWSAAFVWSAVCLKRVVCRRLPCWIRQAATRQTTE</sequence>
<organism evidence="1 2">
    <name type="scientific">Trichoderma longibrachiatum ATCC 18648</name>
    <dbReference type="NCBI Taxonomy" id="983965"/>
    <lineage>
        <taxon>Eukaryota</taxon>
        <taxon>Fungi</taxon>
        <taxon>Dikarya</taxon>
        <taxon>Ascomycota</taxon>
        <taxon>Pezizomycotina</taxon>
        <taxon>Sordariomycetes</taxon>
        <taxon>Hypocreomycetidae</taxon>
        <taxon>Hypocreales</taxon>
        <taxon>Hypocreaceae</taxon>
        <taxon>Trichoderma</taxon>
    </lineage>
</organism>
<evidence type="ECO:0000313" key="2">
    <source>
        <dbReference type="Proteomes" id="UP000240760"/>
    </source>
</evidence>
<gene>
    <name evidence="1" type="ORF">M440DRAFT_1259347</name>
</gene>